<dbReference type="GO" id="GO:0005739">
    <property type="term" value="C:mitochondrion"/>
    <property type="evidence" value="ECO:0007669"/>
    <property type="project" value="TreeGrafter"/>
</dbReference>
<comment type="caution">
    <text evidence="3">The sequence shown here is derived from an EMBL/GenBank/DDBJ whole genome shotgun (WGS) entry which is preliminary data.</text>
</comment>
<dbReference type="SUPFAM" id="SSF54593">
    <property type="entry name" value="Glyoxalase/Bleomycin resistance protein/Dihydroxybiphenyl dioxygenase"/>
    <property type="match status" value="1"/>
</dbReference>
<dbReference type="FunFam" id="3.10.180.10:FF:000034">
    <property type="entry name" value="Glyoxalase/Bleomycin resistance protein/Dihydroxybiphenyl dioxygenase"/>
    <property type="match status" value="1"/>
</dbReference>
<keyword evidence="4" id="KW-1185">Reference proteome</keyword>
<dbReference type="PANTHER" id="PTHR43048">
    <property type="entry name" value="METHYLMALONYL-COA EPIMERASE"/>
    <property type="match status" value="1"/>
</dbReference>
<name>A0A3E2GUP9_SCYLI</name>
<dbReference type="InterPro" id="IPR051785">
    <property type="entry name" value="MMCE/EMCE_epimerase"/>
</dbReference>
<dbReference type="InterPro" id="IPR029068">
    <property type="entry name" value="Glyas_Bleomycin-R_OHBP_Dase"/>
</dbReference>
<dbReference type="PANTHER" id="PTHR43048:SF3">
    <property type="entry name" value="METHYLMALONYL-COA EPIMERASE, MITOCHONDRIAL"/>
    <property type="match status" value="1"/>
</dbReference>
<accession>A0A3E2GUP9</accession>
<feature type="non-terminal residue" evidence="3">
    <location>
        <position position="1"/>
    </location>
</feature>
<dbReference type="InterPro" id="IPR037523">
    <property type="entry name" value="VOC_core"/>
</dbReference>
<dbReference type="EMBL" id="NCSJ02000400">
    <property type="protein sequence ID" value="RFU24798.1"/>
    <property type="molecule type" value="Genomic_DNA"/>
</dbReference>
<dbReference type="InterPro" id="IPR004360">
    <property type="entry name" value="Glyas_Fos-R_dOase_dom"/>
</dbReference>
<organism evidence="3 4">
    <name type="scientific">Scytalidium lignicola</name>
    <name type="common">Hyphomycete</name>
    <dbReference type="NCBI Taxonomy" id="5539"/>
    <lineage>
        <taxon>Eukaryota</taxon>
        <taxon>Fungi</taxon>
        <taxon>Dikarya</taxon>
        <taxon>Ascomycota</taxon>
        <taxon>Pezizomycotina</taxon>
        <taxon>Leotiomycetes</taxon>
        <taxon>Leotiomycetes incertae sedis</taxon>
        <taxon>Scytalidium</taxon>
    </lineage>
</organism>
<dbReference type="OrthoDB" id="3360610at2759"/>
<evidence type="ECO:0000259" key="2">
    <source>
        <dbReference type="PROSITE" id="PS51819"/>
    </source>
</evidence>
<dbReference type="OMA" id="KSAWREA"/>
<protein>
    <recommendedName>
        <fullName evidence="2">VOC domain-containing protein</fullName>
    </recommendedName>
</protein>
<feature type="non-terminal residue" evidence="3">
    <location>
        <position position="369"/>
    </location>
</feature>
<evidence type="ECO:0000313" key="4">
    <source>
        <dbReference type="Proteomes" id="UP000258309"/>
    </source>
</evidence>
<dbReference type="GO" id="GO:0004493">
    <property type="term" value="F:methylmalonyl-CoA epimerase activity"/>
    <property type="evidence" value="ECO:0007669"/>
    <property type="project" value="TreeGrafter"/>
</dbReference>
<evidence type="ECO:0000313" key="3">
    <source>
        <dbReference type="EMBL" id="RFU24798.1"/>
    </source>
</evidence>
<dbReference type="GO" id="GO:0046491">
    <property type="term" value="P:L-methylmalonyl-CoA metabolic process"/>
    <property type="evidence" value="ECO:0007669"/>
    <property type="project" value="TreeGrafter"/>
</dbReference>
<dbReference type="Gene3D" id="3.10.180.10">
    <property type="entry name" value="2,3-Dihydroxybiphenyl 1,2-Dioxygenase, domain 1"/>
    <property type="match status" value="2"/>
</dbReference>
<evidence type="ECO:0000256" key="1">
    <source>
        <dbReference type="ARBA" id="ARBA00022723"/>
    </source>
</evidence>
<dbReference type="Proteomes" id="UP000258309">
    <property type="component" value="Unassembled WGS sequence"/>
</dbReference>
<sequence>MPNQGNTASREPSPNRGFLITDSFEEKSEKRVNQKAWLAANHIDKSKQVKLVKISHMRYQHEDLQQITTFLRDFGMNVVKKTETERWYRGYGSDPYVYYARKGPSVFLGGAFEVESYEDLEKAINIPGVRVASAGIETLEDAPGAGYMVTILDTEGFPLNLIYGQTPAAPGRMPERLLFNDEQEKPRERKFVRFTPGPAAIHKLGHYGLVVSDFQKQLKFYTQNFNLIPSNILHVPTGSDGSGTKEVAMFAHIDRGDELVDHHSLFLTSLPPGQTVTHVHHCSFEVHDYDTQAMGHEWLTKKGYEPVWGLGRHLIGSQLFDYWWDTSKFMIEHYIDGDIVNDQTPVGIGPADDAGLAAWGPEAPQTFLD</sequence>
<feature type="domain" description="VOC" evidence="2">
    <location>
        <begin position="203"/>
        <end position="336"/>
    </location>
</feature>
<reference evidence="3 4" key="1">
    <citation type="submission" date="2018-05" db="EMBL/GenBank/DDBJ databases">
        <title>Draft genome sequence of Scytalidium lignicola DSM 105466, a ubiquitous saprotrophic fungus.</title>
        <authorList>
            <person name="Buettner E."/>
            <person name="Gebauer A.M."/>
            <person name="Hofrichter M."/>
            <person name="Liers C."/>
            <person name="Kellner H."/>
        </authorList>
    </citation>
    <scope>NUCLEOTIDE SEQUENCE [LARGE SCALE GENOMIC DNA]</scope>
    <source>
        <strain evidence="3 4">DSM 105466</strain>
    </source>
</reference>
<dbReference type="AlphaFoldDB" id="A0A3E2GUP9"/>
<keyword evidence="1" id="KW-0479">Metal-binding</keyword>
<proteinExistence type="predicted"/>
<dbReference type="PROSITE" id="PS51819">
    <property type="entry name" value="VOC"/>
    <property type="match status" value="1"/>
</dbReference>
<gene>
    <name evidence="3" type="ORF">B7463_g11542</name>
</gene>
<dbReference type="Pfam" id="PF00903">
    <property type="entry name" value="Glyoxalase"/>
    <property type="match status" value="1"/>
</dbReference>
<dbReference type="GO" id="GO:0046872">
    <property type="term" value="F:metal ion binding"/>
    <property type="evidence" value="ECO:0007669"/>
    <property type="project" value="UniProtKB-KW"/>
</dbReference>